<name>L1IEN1_GUITC</name>
<dbReference type="Proteomes" id="UP000011087">
    <property type="component" value="Unassembled WGS sequence"/>
</dbReference>
<keyword evidence="3" id="KW-1185">Reference proteome</keyword>
<dbReference type="GeneID" id="17291012"/>
<dbReference type="EMBL" id="JH993114">
    <property type="protein sequence ID" value="EKX34275.1"/>
    <property type="molecule type" value="Genomic_DNA"/>
</dbReference>
<dbReference type="KEGG" id="gtt:GUITHDRAFT_155802"/>
<evidence type="ECO:0000313" key="3">
    <source>
        <dbReference type="Proteomes" id="UP000011087"/>
    </source>
</evidence>
<dbReference type="EnsemblProtists" id="EKX34275">
    <property type="protein sequence ID" value="EKX34275"/>
    <property type="gene ID" value="GUITHDRAFT_155802"/>
</dbReference>
<protein>
    <submittedName>
        <fullName evidence="1 2">Uncharacterized protein</fullName>
    </submittedName>
</protein>
<reference evidence="1 3" key="1">
    <citation type="journal article" date="2012" name="Nature">
        <title>Algal genomes reveal evolutionary mosaicism and the fate of nucleomorphs.</title>
        <authorList>
            <consortium name="DOE Joint Genome Institute"/>
            <person name="Curtis B.A."/>
            <person name="Tanifuji G."/>
            <person name="Burki F."/>
            <person name="Gruber A."/>
            <person name="Irimia M."/>
            <person name="Maruyama S."/>
            <person name="Arias M.C."/>
            <person name="Ball S.G."/>
            <person name="Gile G.H."/>
            <person name="Hirakawa Y."/>
            <person name="Hopkins J.F."/>
            <person name="Kuo A."/>
            <person name="Rensing S.A."/>
            <person name="Schmutz J."/>
            <person name="Symeonidi A."/>
            <person name="Elias M."/>
            <person name="Eveleigh R.J."/>
            <person name="Herman E.K."/>
            <person name="Klute M.J."/>
            <person name="Nakayama T."/>
            <person name="Obornik M."/>
            <person name="Reyes-Prieto A."/>
            <person name="Armbrust E.V."/>
            <person name="Aves S.J."/>
            <person name="Beiko R.G."/>
            <person name="Coutinho P."/>
            <person name="Dacks J.B."/>
            <person name="Durnford D.G."/>
            <person name="Fast N.M."/>
            <person name="Green B.R."/>
            <person name="Grisdale C.J."/>
            <person name="Hempel F."/>
            <person name="Henrissat B."/>
            <person name="Hoppner M.P."/>
            <person name="Ishida K."/>
            <person name="Kim E."/>
            <person name="Koreny L."/>
            <person name="Kroth P.G."/>
            <person name="Liu Y."/>
            <person name="Malik S.B."/>
            <person name="Maier U.G."/>
            <person name="McRose D."/>
            <person name="Mock T."/>
            <person name="Neilson J.A."/>
            <person name="Onodera N.T."/>
            <person name="Poole A.M."/>
            <person name="Pritham E.J."/>
            <person name="Richards T.A."/>
            <person name="Rocap G."/>
            <person name="Roy S.W."/>
            <person name="Sarai C."/>
            <person name="Schaack S."/>
            <person name="Shirato S."/>
            <person name="Slamovits C.H."/>
            <person name="Spencer D.F."/>
            <person name="Suzuki S."/>
            <person name="Worden A.Z."/>
            <person name="Zauner S."/>
            <person name="Barry K."/>
            <person name="Bell C."/>
            <person name="Bharti A.K."/>
            <person name="Crow J.A."/>
            <person name="Grimwood J."/>
            <person name="Kramer R."/>
            <person name="Lindquist E."/>
            <person name="Lucas S."/>
            <person name="Salamov A."/>
            <person name="McFadden G.I."/>
            <person name="Lane C.E."/>
            <person name="Keeling P.J."/>
            <person name="Gray M.W."/>
            <person name="Grigoriev I.V."/>
            <person name="Archibald J.M."/>
        </authorList>
    </citation>
    <scope>NUCLEOTIDE SEQUENCE</scope>
    <source>
        <strain evidence="1 3">CCMP2712</strain>
    </source>
</reference>
<reference evidence="3" key="2">
    <citation type="submission" date="2012-11" db="EMBL/GenBank/DDBJ databases">
        <authorList>
            <person name="Kuo A."/>
            <person name="Curtis B.A."/>
            <person name="Tanifuji G."/>
            <person name="Burki F."/>
            <person name="Gruber A."/>
            <person name="Irimia M."/>
            <person name="Maruyama S."/>
            <person name="Arias M.C."/>
            <person name="Ball S.G."/>
            <person name="Gile G.H."/>
            <person name="Hirakawa Y."/>
            <person name="Hopkins J.F."/>
            <person name="Rensing S.A."/>
            <person name="Schmutz J."/>
            <person name="Symeonidi A."/>
            <person name="Elias M."/>
            <person name="Eveleigh R.J."/>
            <person name="Herman E.K."/>
            <person name="Klute M.J."/>
            <person name="Nakayama T."/>
            <person name="Obornik M."/>
            <person name="Reyes-Prieto A."/>
            <person name="Armbrust E.V."/>
            <person name="Aves S.J."/>
            <person name="Beiko R.G."/>
            <person name="Coutinho P."/>
            <person name="Dacks J.B."/>
            <person name="Durnford D.G."/>
            <person name="Fast N.M."/>
            <person name="Green B.R."/>
            <person name="Grisdale C."/>
            <person name="Hempe F."/>
            <person name="Henrissat B."/>
            <person name="Hoppner M.P."/>
            <person name="Ishida K.-I."/>
            <person name="Kim E."/>
            <person name="Koreny L."/>
            <person name="Kroth P.G."/>
            <person name="Liu Y."/>
            <person name="Malik S.-B."/>
            <person name="Maier U.G."/>
            <person name="McRose D."/>
            <person name="Mock T."/>
            <person name="Neilson J.A."/>
            <person name="Onodera N.T."/>
            <person name="Poole A.M."/>
            <person name="Pritham E.J."/>
            <person name="Richards T.A."/>
            <person name="Rocap G."/>
            <person name="Roy S.W."/>
            <person name="Sarai C."/>
            <person name="Schaack S."/>
            <person name="Shirato S."/>
            <person name="Slamovits C.H."/>
            <person name="Spencer D.F."/>
            <person name="Suzuki S."/>
            <person name="Worden A.Z."/>
            <person name="Zauner S."/>
            <person name="Barry K."/>
            <person name="Bell C."/>
            <person name="Bharti A.K."/>
            <person name="Crow J.A."/>
            <person name="Grimwood J."/>
            <person name="Kramer R."/>
            <person name="Lindquist E."/>
            <person name="Lucas S."/>
            <person name="Salamov A."/>
            <person name="McFadden G.I."/>
            <person name="Lane C.E."/>
            <person name="Keeling P.J."/>
            <person name="Gray M.W."/>
            <person name="Grigoriev I.V."/>
            <person name="Archibald J.M."/>
        </authorList>
    </citation>
    <scope>NUCLEOTIDE SEQUENCE</scope>
    <source>
        <strain evidence="3">CCMP2712</strain>
    </source>
</reference>
<dbReference type="PaxDb" id="55529-EKX34275"/>
<sequence length="144" mass="15926">MDTFRAHYRLKLPAFLGGFETNWRCVLEIPIDGSAVSLNSVEKTQSIRIPVRYRHGTSFIAFMCRKDSQGNHMVYHSRIVLFDSNGGGVTATGQIISPHTGLPSIFCMRAKKIGAVDPSLTEPKSETFVERCQGWGASNSMTNS</sequence>
<reference evidence="2" key="3">
    <citation type="submission" date="2016-03" db="UniProtKB">
        <authorList>
            <consortium name="EnsemblProtists"/>
        </authorList>
    </citation>
    <scope>IDENTIFICATION</scope>
</reference>
<evidence type="ECO:0000313" key="2">
    <source>
        <dbReference type="EnsemblProtists" id="EKX34275"/>
    </source>
</evidence>
<dbReference type="AlphaFoldDB" id="L1IEN1"/>
<dbReference type="HOGENOM" id="CLU_1800137_0_0_1"/>
<gene>
    <name evidence="1" type="ORF">GUITHDRAFT_155802</name>
</gene>
<organism evidence="1">
    <name type="scientific">Guillardia theta (strain CCMP2712)</name>
    <name type="common">Cryptophyte</name>
    <dbReference type="NCBI Taxonomy" id="905079"/>
    <lineage>
        <taxon>Eukaryota</taxon>
        <taxon>Cryptophyceae</taxon>
        <taxon>Pyrenomonadales</taxon>
        <taxon>Geminigeraceae</taxon>
        <taxon>Guillardia</taxon>
    </lineage>
</organism>
<dbReference type="RefSeq" id="XP_005821255.1">
    <property type="nucleotide sequence ID" value="XM_005821198.1"/>
</dbReference>
<accession>L1IEN1</accession>
<proteinExistence type="predicted"/>
<evidence type="ECO:0000313" key="1">
    <source>
        <dbReference type="EMBL" id="EKX34275.1"/>
    </source>
</evidence>